<proteinExistence type="predicted"/>
<comment type="caution">
    <text evidence="1">The sequence shown here is derived from an EMBL/GenBank/DDBJ whole genome shotgun (WGS) entry which is preliminary data.</text>
</comment>
<evidence type="ECO:0000313" key="2">
    <source>
        <dbReference type="Proteomes" id="UP001501509"/>
    </source>
</evidence>
<accession>A0ABN3QJL3</accession>
<evidence type="ECO:0000313" key="1">
    <source>
        <dbReference type="EMBL" id="GAA2628012.1"/>
    </source>
</evidence>
<name>A0ABN3QJL3_9ACTN</name>
<dbReference type="Proteomes" id="UP001501509">
    <property type="component" value="Unassembled WGS sequence"/>
</dbReference>
<organism evidence="1 2">
    <name type="scientific">Actinomadura fulvescens</name>
    <dbReference type="NCBI Taxonomy" id="46160"/>
    <lineage>
        <taxon>Bacteria</taxon>
        <taxon>Bacillati</taxon>
        <taxon>Actinomycetota</taxon>
        <taxon>Actinomycetes</taxon>
        <taxon>Streptosporangiales</taxon>
        <taxon>Thermomonosporaceae</taxon>
        <taxon>Actinomadura</taxon>
    </lineage>
</organism>
<sequence>MAMAMTEPGTLPCLQVAGIQVYLYLDADDHVVRVAVHLDTTDEELLASDGTVPIEVVVGDTIVMDHTGRTADTVLCELLDSADEQQQQAIRDAAITAGLLWRCTCDWYNPGDRPRCDSCASHRPHAVL</sequence>
<gene>
    <name evidence="1" type="ORF">GCM10010411_76570</name>
</gene>
<protein>
    <submittedName>
        <fullName evidence="1">Uncharacterized protein</fullName>
    </submittedName>
</protein>
<dbReference type="EMBL" id="BAAATD010000013">
    <property type="protein sequence ID" value="GAA2628012.1"/>
    <property type="molecule type" value="Genomic_DNA"/>
</dbReference>
<keyword evidence="2" id="KW-1185">Reference proteome</keyword>
<reference evidence="1 2" key="1">
    <citation type="journal article" date="2019" name="Int. J. Syst. Evol. Microbiol.">
        <title>The Global Catalogue of Microorganisms (GCM) 10K type strain sequencing project: providing services to taxonomists for standard genome sequencing and annotation.</title>
        <authorList>
            <consortium name="The Broad Institute Genomics Platform"/>
            <consortium name="The Broad Institute Genome Sequencing Center for Infectious Disease"/>
            <person name="Wu L."/>
            <person name="Ma J."/>
        </authorList>
    </citation>
    <scope>NUCLEOTIDE SEQUENCE [LARGE SCALE GENOMIC DNA]</scope>
    <source>
        <strain evidence="1 2">JCM 6833</strain>
    </source>
</reference>